<feature type="transmembrane region" description="Helical" evidence="3">
    <location>
        <begin position="6"/>
        <end position="28"/>
    </location>
</feature>
<dbReference type="PANTHER" id="PTHR43248:SF25">
    <property type="entry name" value="AB HYDROLASE-1 DOMAIN-CONTAINING PROTEIN-RELATED"/>
    <property type="match status" value="1"/>
</dbReference>
<dbReference type="InterPro" id="IPR000073">
    <property type="entry name" value="AB_hydrolase_1"/>
</dbReference>
<keyword evidence="2" id="KW-0378">Hydrolase</keyword>
<proteinExistence type="inferred from homology"/>
<evidence type="ECO:0000256" key="1">
    <source>
        <dbReference type="ARBA" id="ARBA00010088"/>
    </source>
</evidence>
<dbReference type="Pfam" id="PF00561">
    <property type="entry name" value="Abhydrolase_1"/>
    <property type="match status" value="1"/>
</dbReference>
<dbReference type="OrthoDB" id="425534at2759"/>
<comment type="similarity">
    <text evidence="1">Belongs to the peptidase S33 family.</text>
</comment>
<dbReference type="Gene3D" id="3.40.50.1820">
    <property type="entry name" value="alpha/beta hydrolase"/>
    <property type="match status" value="1"/>
</dbReference>
<accession>A0A8H8CE82</accession>
<dbReference type="InterPro" id="IPR051601">
    <property type="entry name" value="Serine_prot/Carboxylest_S33"/>
</dbReference>
<evidence type="ECO:0000259" key="4">
    <source>
        <dbReference type="Pfam" id="PF00561"/>
    </source>
</evidence>
<evidence type="ECO:0000313" key="5">
    <source>
        <dbReference type="EMBL" id="KAG5162336.1"/>
    </source>
</evidence>
<evidence type="ECO:0000256" key="3">
    <source>
        <dbReference type="SAM" id="Phobius"/>
    </source>
</evidence>
<keyword evidence="3" id="KW-0472">Membrane</keyword>
<dbReference type="SUPFAM" id="SSF53474">
    <property type="entry name" value="alpha/beta-Hydrolases"/>
    <property type="match status" value="1"/>
</dbReference>
<feature type="transmembrane region" description="Helical" evidence="3">
    <location>
        <begin position="232"/>
        <end position="254"/>
    </location>
</feature>
<name>A0A8H8CE82_PSICU</name>
<dbReference type="EMBL" id="JAFIQS010000019">
    <property type="protein sequence ID" value="KAG5162336.1"/>
    <property type="molecule type" value="Genomic_DNA"/>
</dbReference>
<dbReference type="AlphaFoldDB" id="A0A8H8CE82"/>
<comment type="caution">
    <text evidence="5">The sequence shown here is derived from an EMBL/GenBank/DDBJ whole genome shotgun (WGS) entry which is preliminary data.</text>
</comment>
<keyword evidence="3" id="KW-0812">Transmembrane</keyword>
<dbReference type="PANTHER" id="PTHR43248">
    <property type="entry name" value="2-SUCCINYL-6-HYDROXY-2,4-CYCLOHEXADIENE-1-CARBOXYLATE SYNTHASE"/>
    <property type="match status" value="1"/>
</dbReference>
<protein>
    <recommendedName>
        <fullName evidence="4">AB hydrolase-1 domain-containing protein</fullName>
    </recommendedName>
</protein>
<organism evidence="5">
    <name type="scientific">Psilocybe cubensis</name>
    <name type="common">Psychedelic mushroom</name>
    <name type="synonym">Stropharia cubensis</name>
    <dbReference type="NCBI Taxonomy" id="181762"/>
    <lineage>
        <taxon>Eukaryota</taxon>
        <taxon>Fungi</taxon>
        <taxon>Dikarya</taxon>
        <taxon>Basidiomycota</taxon>
        <taxon>Agaricomycotina</taxon>
        <taxon>Agaricomycetes</taxon>
        <taxon>Agaricomycetidae</taxon>
        <taxon>Agaricales</taxon>
        <taxon>Agaricineae</taxon>
        <taxon>Strophariaceae</taxon>
        <taxon>Psilocybe</taxon>
    </lineage>
</organism>
<evidence type="ECO:0000256" key="2">
    <source>
        <dbReference type="ARBA" id="ARBA00022801"/>
    </source>
</evidence>
<feature type="domain" description="AB hydrolase-1" evidence="4">
    <location>
        <begin position="110"/>
        <end position="252"/>
    </location>
</feature>
<dbReference type="InterPro" id="IPR029058">
    <property type="entry name" value="AB_hydrolase_fold"/>
</dbReference>
<reference evidence="5" key="1">
    <citation type="submission" date="2021-02" db="EMBL/GenBank/DDBJ databases">
        <title>Psilocybe cubensis genome.</title>
        <authorList>
            <person name="Mckernan K.J."/>
            <person name="Crawford S."/>
            <person name="Trippe A."/>
            <person name="Kane L.T."/>
            <person name="Mclaughlin S."/>
        </authorList>
    </citation>
    <scope>NUCLEOTIDE SEQUENCE [LARGE SCALE GENOMIC DNA]</scope>
    <source>
        <strain evidence="5">MGC-MH-2018</strain>
    </source>
</reference>
<dbReference type="GO" id="GO:0016787">
    <property type="term" value="F:hydrolase activity"/>
    <property type="evidence" value="ECO:0007669"/>
    <property type="project" value="UniProtKB-KW"/>
</dbReference>
<gene>
    <name evidence="5" type="ORF">JR316_012659</name>
</gene>
<keyword evidence="3" id="KW-1133">Transmembrane helix</keyword>
<sequence length="261" mass="28665">MPPPRFKLAILMATSIVLAGFMLFDLGARANLGGKFRNVSTSESWDGFRSWEQLRPSRDLVWRNCAPGRQCARLIVPLDYSNQDSGGEAVIALVRKPAVVPKDSKLYRGPILFNPGGPGASGVDFIIGETGDLFSTILGPEFDLIGFDPRGIARSIPRVSFFKTDIERSLFDYVSLPLVNGSDEGIHRTLARAKIVGQLAAEADSGYLRHINTDYTARDMLRIVEAHGRSKLQYWGFSYGTVLGATFAAMFPVIKHSKLLA</sequence>